<dbReference type="Gene3D" id="3.40.850.10">
    <property type="entry name" value="Kinesin motor domain"/>
    <property type="match status" value="1"/>
</dbReference>
<evidence type="ECO:0000256" key="7">
    <source>
        <dbReference type="ARBA" id="ARBA00023212"/>
    </source>
</evidence>
<keyword evidence="6" id="KW-0175">Coiled coil</keyword>
<gene>
    <name evidence="10" type="ORF">RIMI_LOCUS18573494</name>
</gene>
<dbReference type="InterPro" id="IPR001752">
    <property type="entry name" value="Kinesin_motor_dom"/>
</dbReference>
<evidence type="ECO:0000256" key="2">
    <source>
        <dbReference type="ARBA" id="ARBA00022553"/>
    </source>
</evidence>
<proteinExistence type="inferred from homology"/>
<dbReference type="SUPFAM" id="SSF52540">
    <property type="entry name" value="P-loop containing nucleoside triphosphate hydrolases"/>
    <property type="match status" value="1"/>
</dbReference>
<dbReference type="Pfam" id="PF00225">
    <property type="entry name" value="Kinesin"/>
    <property type="match status" value="1"/>
</dbReference>
<organism evidence="10 11">
    <name type="scientific">Ranitomeya imitator</name>
    <name type="common">mimic poison frog</name>
    <dbReference type="NCBI Taxonomy" id="111125"/>
    <lineage>
        <taxon>Eukaryota</taxon>
        <taxon>Metazoa</taxon>
        <taxon>Chordata</taxon>
        <taxon>Craniata</taxon>
        <taxon>Vertebrata</taxon>
        <taxon>Euteleostomi</taxon>
        <taxon>Amphibia</taxon>
        <taxon>Batrachia</taxon>
        <taxon>Anura</taxon>
        <taxon>Neobatrachia</taxon>
        <taxon>Hyloidea</taxon>
        <taxon>Dendrobatidae</taxon>
        <taxon>Dendrobatinae</taxon>
        <taxon>Ranitomeya</taxon>
    </lineage>
</organism>
<evidence type="ECO:0000256" key="1">
    <source>
        <dbReference type="ARBA" id="ARBA00004245"/>
    </source>
</evidence>
<dbReference type="PROSITE" id="PS50067">
    <property type="entry name" value="KINESIN_MOTOR_2"/>
    <property type="match status" value="1"/>
</dbReference>
<keyword evidence="4" id="KW-0547">Nucleotide-binding</keyword>
<name>A0ABN9MDH0_9NEOB</name>
<dbReference type="InterPro" id="IPR036961">
    <property type="entry name" value="Kinesin_motor_dom_sf"/>
</dbReference>
<comment type="similarity">
    <text evidence="8">Belongs to the TRAFAC class myosin-kinesin ATPase superfamily. Kinesin family.</text>
</comment>
<keyword evidence="11" id="KW-1185">Reference proteome</keyword>
<comment type="subcellular location">
    <subcellularLocation>
        <location evidence="1">Cytoplasm</location>
        <location evidence="1">Cytoskeleton</location>
    </subcellularLocation>
</comment>
<dbReference type="PANTHER" id="PTHR47968">
    <property type="entry name" value="CENTROMERE PROTEIN E"/>
    <property type="match status" value="1"/>
</dbReference>
<evidence type="ECO:0000256" key="6">
    <source>
        <dbReference type="ARBA" id="ARBA00023054"/>
    </source>
</evidence>
<evidence type="ECO:0000313" key="11">
    <source>
        <dbReference type="Proteomes" id="UP001176940"/>
    </source>
</evidence>
<protein>
    <recommendedName>
        <fullName evidence="9">Kinesin motor domain-containing protein</fullName>
    </recommendedName>
</protein>
<evidence type="ECO:0000256" key="3">
    <source>
        <dbReference type="ARBA" id="ARBA00022701"/>
    </source>
</evidence>
<dbReference type="InterPro" id="IPR027417">
    <property type="entry name" value="P-loop_NTPase"/>
</dbReference>
<keyword evidence="5" id="KW-0067">ATP-binding</keyword>
<dbReference type="Proteomes" id="UP001176940">
    <property type="component" value="Unassembled WGS sequence"/>
</dbReference>
<comment type="caution">
    <text evidence="8">Lacks conserved residue(s) required for the propagation of feature annotation.</text>
</comment>
<reference evidence="10" key="1">
    <citation type="submission" date="2023-07" db="EMBL/GenBank/DDBJ databases">
        <authorList>
            <person name="Stuckert A."/>
        </authorList>
    </citation>
    <scope>NUCLEOTIDE SEQUENCE</scope>
</reference>
<evidence type="ECO:0000259" key="9">
    <source>
        <dbReference type="PROSITE" id="PS50067"/>
    </source>
</evidence>
<keyword evidence="7" id="KW-0963">Cytoplasm</keyword>
<accession>A0ABN9MDH0</accession>
<dbReference type="PANTHER" id="PTHR47968:SF62">
    <property type="entry name" value="KINESIN FAMILY MEMBER 5A"/>
    <property type="match status" value="1"/>
</dbReference>
<dbReference type="SMART" id="SM00129">
    <property type="entry name" value="KISc"/>
    <property type="match status" value="1"/>
</dbReference>
<evidence type="ECO:0000313" key="10">
    <source>
        <dbReference type="EMBL" id="CAJ0963151.1"/>
    </source>
</evidence>
<keyword evidence="3" id="KW-0493">Microtubule</keyword>
<keyword evidence="2" id="KW-0597">Phosphoprotein</keyword>
<evidence type="ECO:0000256" key="5">
    <source>
        <dbReference type="ARBA" id="ARBA00022840"/>
    </source>
</evidence>
<dbReference type="InterPro" id="IPR027640">
    <property type="entry name" value="Kinesin-like_fam"/>
</dbReference>
<evidence type="ECO:0000256" key="4">
    <source>
        <dbReference type="ARBA" id="ARBA00022741"/>
    </source>
</evidence>
<sequence length="277" mass="30655">MQDQCNVNCLFLQGSEMSAGSSDVQVFVRFRPTPHFAQDVISVDADSKAVDIHLRKDDKFGVVNNKRYDWSFKVDGVLHDASQASVYHAVAKSVVTQGLQGYNGTIMCYGQTGAGKKTYTITGATENYKNRGVIPRALQQVFKEIDEQSDRTVTVRISYLEIYNETLFDLLSTMPDVPASGPQMAIVDEPQGVSVKGLSLHHAADEEHALNLLFEVRRHDACVCDHVLDYRMLKCRLSAFTHHVDALHGVCCSTGHYVTVSLYSRQARPTGSSGHTP</sequence>
<feature type="domain" description="Kinesin motor" evidence="9">
    <location>
        <begin position="23"/>
        <end position="219"/>
    </location>
</feature>
<keyword evidence="7" id="KW-0206">Cytoskeleton</keyword>
<comment type="caution">
    <text evidence="10">The sequence shown here is derived from an EMBL/GenBank/DDBJ whole genome shotgun (WGS) entry which is preliminary data.</text>
</comment>
<dbReference type="EMBL" id="CAUEEQ010057021">
    <property type="protein sequence ID" value="CAJ0963151.1"/>
    <property type="molecule type" value="Genomic_DNA"/>
</dbReference>
<evidence type="ECO:0000256" key="8">
    <source>
        <dbReference type="PROSITE-ProRule" id="PRU00283"/>
    </source>
</evidence>